<name>A0A3R7ZN75_APHAT</name>
<proteinExistence type="predicted"/>
<evidence type="ECO:0000259" key="6">
    <source>
        <dbReference type="PROSITE" id="PS51455"/>
    </source>
</evidence>
<feature type="non-terminal residue" evidence="7">
    <location>
        <position position="1659"/>
    </location>
</feature>
<dbReference type="Gene3D" id="3.30.800.10">
    <property type="entry name" value="Phosphatidylinositol Phosphate Kinase II Beta"/>
    <property type="match status" value="1"/>
</dbReference>
<keyword evidence="1" id="KW-0106">Calcium</keyword>
<keyword evidence="8" id="KW-1185">Reference proteome</keyword>
<gene>
    <name evidence="7" type="ORF">B5M09_002407</name>
</gene>
<feature type="region of interest" description="Disordered" evidence="3">
    <location>
        <begin position="202"/>
        <end position="230"/>
    </location>
</feature>
<keyword evidence="2" id="KW-0547">Nucleotide-binding</keyword>
<dbReference type="InterPro" id="IPR002048">
    <property type="entry name" value="EF_hand_dom"/>
</dbReference>
<dbReference type="SUPFAM" id="SSF47473">
    <property type="entry name" value="EF-hand"/>
    <property type="match status" value="1"/>
</dbReference>
<feature type="compositionally biased region" description="Polar residues" evidence="3">
    <location>
        <begin position="548"/>
        <end position="559"/>
    </location>
</feature>
<dbReference type="InterPro" id="IPR027484">
    <property type="entry name" value="PInositol-4-P-5-kinase_N"/>
</dbReference>
<dbReference type="EMBL" id="MZMZ02000161">
    <property type="protein sequence ID" value="RQM31231.1"/>
    <property type="molecule type" value="Genomic_DNA"/>
</dbReference>
<feature type="transmembrane region" description="Helical" evidence="4">
    <location>
        <begin position="1091"/>
        <end position="1112"/>
    </location>
</feature>
<dbReference type="PROSITE" id="PS50222">
    <property type="entry name" value="EF_HAND_2"/>
    <property type="match status" value="1"/>
</dbReference>
<feature type="compositionally biased region" description="Low complexity" evidence="3">
    <location>
        <begin position="521"/>
        <end position="530"/>
    </location>
</feature>
<dbReference type="InterPro" id="IPR002498">
    <property type="entry name" value="PInositol-4-P-4/5-kinase_core"/>
</dbReference>
<dbReference type="Proteomes" id="UP000284702">
    <property type="component" value="Unassembled WGS sequence"/>
</dbReference>
<dbReference type="PROSITE" id="PS00018">
    <property type="entry name" value="EF_HAND_1"/>
    <property type="match status" value="1"/>
</dbReference>
<dbReference type="InterPro" id="IPR023610">
    <property type="entry name" value="PInositol-4/5-P-5/4-kinase"/>
</dbReference>
<feature type="region of interest" description="Disordered" evidence="3">
    <location>
        <begin position="1"/>
        <end position="26"/>
    </location>
</feature>
<dbReference type="Gene3D" id="1.20.5.190">
    <property type="match status" value="1"/>
</dbReference>
<reference evidence="7" key="1">
    <citation type="submission" date="2018-07" db="EMBL/GenBank/DDBJ databases">
        <title>Annotation of Aphanomyces astaci genome assembly.</title>
        <authorList>
            <person name="Studholme D.J."/>
        </authorList>
    </citation>
    <scope>NUCLEOTIDE SEQUENCE [LARGE SCALE GENOMIC DNA]</scope>
    <source>
        <strain evidence="7">Pc</strain>
    </source>
</reference>
<dbReference type="VEuPathDB" id="FungiDB:H257_14337"/>
<sequence>MLPRLEMPSPARAKGGGFGKDRHRRHRTTRLDYRMEQAGLLASEGIPNPEDDSTHHHSLIPREFYVVERSILPKGPSNQYASTFNGNMWETVVFPSLEPHTRAEVLHLKDALAKMEASLKQRASSHSDDDDEELTDPSVTYSAAYCSMEWEIYSLCFSELIRQLTFVCRDQSTLLRTIQGRLHDVFQRVLASMRAMEVTIQERHSAAAASSSSTQPQQHRESVAVKSNPTANLLPAEDNAAIDLDDDESDTEEFICSFCYEMCRDPKKETTRRSTFLGNMHLKRLSVDIGSDAKKLKAVAKIQAIYRGHWCRKQQMHATRILQRNTAATRIQRMFRGYMDCKKASNRRRVLAVWKKRAHQLSAITNLQRSARRFLKRNQTFRETKLADVVGQFKLVDSEVAERVQEKTAEVARLMANVQTYHRQVRGIEYLLHADKIEGKQAASNDTGGEGKDGAKDSKNTSAAAAEDNGATKHMHLESLCASVSMGLRLIHERTANLRAREAKLQEELEEARRQMEDLEAQQAAQAAKQPSDDDDDADDWHLPGDVDSNQPDNDQGTIRTARDLIDSIKSIRATRHRRGGDVTSASIYEAEILHGAGSGTMPSTRSPSTVLSLPPSTADSNTHATAALLSRIRVDVAVQPRIPRPLLWLKQLMGDIYDTLGSTEDECQFGLPSLVDQAISDLATSVQSHASTDDDVLLFQCFLNGARPKQDLRFFCHLRTMCPPSIDSSRFHRHVLDLPHALKVAHTLFRVDESAHAAAAYASFDAAPASLTCLRHLWVMDRFQEMDRDGDGAISLDEFVRHLAPLPHAPTSRELKQLFQHATSTTEKLTRMTFGTFEETMLRLLRNKQLQASPDDVGRHPALRRQVAESRKLLHTIARHWHMKKDVVDATVDAMFHRTGTQRNLAAYLLVLRGELEGVLMGSVVGVESCLEAWHKYAAIVCVLLALKAKNDGFERVTEAHVVDLERAWHLQDDVEAKVYRGTTTTTETIPGSLTGQGRKGSVASSVASLSEVVPPPSLGGTEKESMVQEATLSSLPRTVLGCTGRTSSSRSLRDHLRRSSEGSESSIESPGGHDEDVSRQRLLEKARNALLFSVFLVVLGVGVLVTAWALCTATDQFMAAGAAVSCLFSFAILVSYMECARLRKYPNQLIVHKRFPRHPSCRLPSSLILTSAIDLVLSVVNMLQFACASSPIVPSQTTSFALGLLFAGEFWFCAMSIDLIQSITNPFSSFSYNLHLYRVCSVLFGVVGSLTLSTSSTALLASLPVVHHQMQLPWMIYYSSVACSMLVSIGCFLYVQRYSICSQRACESHTACLHLLARRLATGLEETFDTRKQVLVHGLLASVTYISWSVVVLAVVAAAVLVPGLVNLFVWGLTNGRDLSAVLCFTPHISDELDNPDELLKPQLNLALRRQLIQMATKGIVDAVEHYLLLHQSIRTNQSFALDWDPKQRSTSVSGVDFGLRRRQRMDEMHFEDFQPRIFATVRALSDIDDHEYLRSFRATANERLSEGRSGAFVFSTSNRRYLAKSMTKAEKTFLISIMPAYVQYLKWNPSTLLPRFYGVHAMKLYGKMFYVVVMANIFATTEAIHRRYDIKGSWVDRNAPVCVIRDLVRCANCNKQFTFGVNDHDIPCHSTVGEHYPDITLRDNDLKKRIKLPRGI</sequence>
<dbReference type="PROSITE" id="PS51455">
    <property type="entry name" value="PIPK"/>
    <property type="match status" value="1"/>
</dbReference>
<accession>A0A3R7ZN75</accession>
<dbReference type="InterPro" id="IPR000048">
    <property type="entry name" value="IQ_motif_EF-hand-BS"/>
</dbReference>
<dbReference type="GO" id="GO:0046854">
    <property type="term" value="P:phosphatidylinositol phosphate biosynthetic process"/>
    <property type="evidence" value="ECO:0007669"/>
    <property type="project" value="TreeGrafter"/>
</dbReference>
<feature type="region of interest" description="Disordered" evidence="3">
    <location>
        <begin position="441"/>
        <end position="470"/>
    </location>
</feature>
<keyword evidence="2" id="KW-0808">Transferase</keyword>
<evidence type="ECO:0000256" key="3">
    <source>
        <dbReference type="SAM" id="MobiDB-lite"/>
    </source>
</evidence>
<dbReference type="GO" id="GO:0016308">
    <property type="term" value="F:1-phosphatidylinositol-4-phosphate 5-kinase activity"/>
    <property type="evidence" value="ECO:0007669"/>
    <property type="project" value="TreeGrafter"/>
</dbReference>
<evidence type="ECO:0000256" key="4">
    <source>
        <dbReference type="SAM" id="Phobius"/>
    </source>
</evidence>
<dbReference type="SMART" id="SM00054">
    <property type="entry name" value="EFh"/>
    <property type="match status" value="1"/>
</dbReference>
<keyword evidence="4" id="KW-1133">Transmembrane helix</keyword>
<feature type="transmembrane region" description="Helical" evidence="4">
    <location>
        <begin position="1118"/>
        <end position="1141"/>
    </location>
</feature>
<evidence type="ECO:0000256" key="2">
    <source>
        <dbReference type="PROSITE-ProRule" id="PRU00781"/>
    </source>
</evidence>
<feature type="region of interest" description="Disordered" evidence="3">
    <location>
        <begin position="509"/>
        <end position="560"/>
    </location>
</feature>
<feature type="domain" description="EF-hand" evidence="5">
    <location>
        <begin position="780"/>
        <end position="810"/>
    </location>
</feature>
<dbReference type="SUPFAM" id="SSF56104">
    <property type="entry name" value="SAICAR synthase-like"/>
    <property type="match status" value="1"/>
</dbReference>
<dbReference type="CDD" id="cd00139">
    <property type="entry name" value="PIPKc"/>
    <property type="match status" value="1"/>
</dbReference>
<dbReference type="PANTHER" id="PTHR23086">
    <property type="entry name" value="PHOSPHATIDYLINOSITOL-4-PHOSPHATE 5-KINASE"/>
    <property type="match status" value="1"/>
</dbReference>
<dbReference type="VEuPathDB" id="FungiDB:H257_14336"/>
<feature type="transmembrane region" description="Helical" evidence="4">
    <location>
        <begin position="1347"/>
        <end position="1375"/>
    </location>
</feature>
<dbReference type="Pfam" id="PF00612">
    <property type="entry name" value="IQ"/>
    <property type="match status" value="2"/>
</dbReference>
<feature type="region of interest" description="Disordered" evidence="3">
    <location>
        <begin position="599"/>
        <end position="618"/>
    </location>
</feature>
<dbReference type="Gene3D" id="1.10.238.10">
    <property type="entry name" value="EF-hand"/>
    <property type="match status" value="1"/>
</dbReference>
<feature type="transmembrane region" description="Helical" evidence="4">
    <location>
        <begin position="1277"/>
        <end position="1297"/>
    </location>
</feature>
<keyword evidence="2" id="KW-0067">ATP-binding</keyword>
<feature type="domain" description="PIPK" evidence="6">
    <location>
        <begin position="1411"/>
        <end position="1659"/>
    </location>
</feature>
<evidence type="ECO:0000313" key="8">
    <source>
        <dbReference type="Proteomes" id="UP000284702"/>
    </source>
</evidence>
<evidence type="ECO:0000259" key="5">
    <source>
        <dbReference type="PROSITE" id="PS50222"/>
    </source>
</evidence>
<evidence type="ECO:0000256" key="1">
    <source>
        <dbReference type="ARBA" id="ARBA00022837"/>
    </source>
</evidence>
<dbReference type="CDD" id="cd23767">
    <property type="entry name" value="IQCD"/>
    <property type="match status" value="1"/>
</dbReference>
<organism evidence="7 8">
    <name type="scientific">Aphanomyces astaci</name>
    <name type="common">Crayfish plague agent</name>
    <dbReference type="NCBI Taxonomy" id="112090"/>
    <lineage>
        <taxon>Eukaryota</taxon>
        <taxon>Sar</taxon>
        <taxon>Stramenopiles</taxon>
        <taxon>Oomycota</taxon>
        <taxon>Saprolegniomycetes</taxon>
        <taxon>Saprolegniales</taxon>
        <taxon>Verrucalvaceae</taxon>
        <taxon>Aphanomyces</taxon>
    </lineage>
</organism>
<keyword evidence="4" id="KW-0812">Transmembrane</keyword>
<dbReference type="GO" id="GO:0005524">
    <property type="term" value="F:ATP binding"/>
    <property type="evidence" value="ECO:0007669"/>
    <property type="project" value="UniProtKB-UniRule"/>
</dbReference>
<dbReference type="InterPro" id="IPR018247">
    <property type="entry name" value="EF_Hand_1_Ca_BS"/>
</dbReference>
<dbReference type="GO" id="GO:0005509">
    <property type="term" value="F:calcium ion binding"/>
    <property type="evidence" value="ECO:0007669"/>
    <property type="project" value="InterPro"/>
</dbReference>
<dbReference type="SMART" id="SM00330">
    <property type="entry name" value="PIPKc"/>
    <property type="match status" value="1"/>
</dbReference>
<dbReference type="PROSITE" id="PS50096">
    <property type="entry name" value="IQ"/>
    <property type="match status" value="2"/>
</dbReference>
<feature type="compositionally biased region" description="Low complexity" evidence="3">
    <location>
        <begin position="603"/>
        <end position="618"/>
    </location>
</feature>
<dbReference type="GO" id="GO:0005886">
    <property type="term" value="C:plasma membrane"/>
    <property type="evidence" value="ECO:0007669"/>
    <property type="project" value="TreeGrafter"/>
</dbReference>
<protein>
    <submittedName>
        <fullName evidence="7">Uncharacterized protein</fullName>
    </submittedName>
</protein>
<keyword evidence="4" id="KW-0472">Membrane</keyword>
<dbReference type="InterPro" id="IPR011992">
    <property type="entry name" value="EF-hand-dom_pair"/>
</dbReference>
<keyword evidence="2" id="KW-0418">Kinase</keyword>
<feature type="compositionally biased region" description="Basic and acidic residues" evidence="3">
    <location>
        <begin position="1053"/>
        <end position="1063"/>
    </location>
</feature>
<evidence type="ECO:0000313" key="7">
    <source>
        <dbReference type="EMBL" id="RQM31231.1"/>
    </source>
</evidence>
<feature type="compositionally biased region" description="Basic and acidic residues" evidence="3">
    <location>
        <begin position="449"/>
        <end position="459"/>
    </location>
</feature>
<feature type="transmembrane region" description="Helical" evidence="4">
    <location>
        <begin position="1243"/>
        <end position="1265"/>
    </location>
</feature>
<dbReference type="PANTHER" id="PTHR23086:SF8">
    <property type="entry name" value="PHOSPHATIDYLINOSITOL 5-PHOSPHATE 4-KINASE, ISOFORM A"/>
    <property type="match status" value="1"/>
</dbReference>
<feature type="region of interest" description="Disordered" evidence="3">
    <location>
        <begin position="1041"/>
        <end position="1078"/>
    </location>
</feature>
<feature type="transmembrane region" description="Helical" evidence="4">
    <location>
        <begin position="1202"/>
        <end position="1222"/>
    </location>
</feature>
<dbReference type="SMART" id="SM00015">
    <property type="entry name" value="IQ"/>
    <property type="match status" value="3"/>
</dbReference>
<comment type="caution">
    <text evidence="7">The sequence shown here is derived from an EMBL/GenBank/DDBJ whole genome shotgun (WGS) entry which is preliminary data.</text>
</comment>
<dbReference type="Pfam" id="PF01504">
    <property type="entry name" value="PIP5K"/>
    <property type="match status" value="1"/>
</dbReference>